<organism evidence="3 4">
    <name type="scientific">Musa balbisiana</name>
    <name type="common">Banana</name>
    <dbReference type="NCBI Taxonomy" id="52838"/>
    <lineage>
        <taxon>Eukaryota</taxon>
        <taxon>Viridiplantae</taxon>
        <taxon>Streptophyta</taxon>
        <taxon>Embryophyta</taxon>
        <taxon>Tracheophyta</taxon>
        <taxon>Spermatophyta</taxon>
        <taxon>Magnoliopsida</taxon>
        <taxon>Liliopsida</taxon>
        <taxon>Zingiberales</taxon>
        <taxon>Musaceae</taxon>
        <taxon>Musa</taxon>
    </lineage>
</organism>
<dbReference type="EMBL" id="PYDT01000010">
    <property type="protein sequence ID" value="THU48002.1"/>
    <property type="molecule type" value="Genomic_DNA"/>
</dbReference>
<keyword evidence="2" id="KW-0472">Membrane</keyword>
<feature type="compositionally biased region" description="Basic residues" evidence="1">
    <location>
        <begin position="16"/>
        <end position="27"/>
    </location>
</feature>
<feature type="region of interest" description="Disordered" evidence="1">
    <location>
        <begin position="1"/>
        <end position="30"/>
    </location>
</feature>
<sequence>MGRAKCPRWKPGSKWPRIRPTRSRCRRGPCGASTFPGPPLTLSSFRHRKVRHRAHNLVQSLASLFFACATLLHPVIQSKGPSAQVVAIRLSETSGKSLIFAVIVMALDVMQMELPHVCELNLGLFSAAVNQRKSEEKFRERSPISQLPRVGPHVRTWSNEIYMLLSSSNWSK</sequence>
<evidence type="ECO:0000313" key="3">
    <source>
        <dbReference type="EMBL" id="THU48002.1"/>
    </source>
</evidence>
<keyword evidence="2" id="KW-1133">Transmembrane helix</keyword>
<feature type="transmembrane region" description="Helical" evidence="2">
    <location>
        <begin position="56"/>
        <end position="76"/>
    </location>
</feature>
<keyword evidence="2" id="KW-0812">Transmembrane</keyword>
<evidence type="ECO:0000256" key="2">
    <source>
        <dbReference type="SAM" id="Phobius"/>
    </source>
</evidence>
<keyword evidence="4" id="KW-1185">Reference proteome</keyword>
<evidence type="ECO:0000256" key="1">
    <source>
        <dbReference type="SAM" id="MobiDB-lite"/>
    </source>
</evidence>
<dbReference type="Proteomes" id="UP000317650">
    <property type="component" value="Chromosome 9"/>
</dbReference>
<gene>
    <name evidence="3" type="ORF">C4D60_Mb09t21630</name>
</gene>
<comment type="caution">
    <text evidence="3">The sequence shown here is derived from an EMBL/GenBank/DDBJ whole genome shotgun (WGS) entry which is preliminary data.</text>
</comment>
<reference evidence="3 4" key="1">
    <citation type="journal article" date="2019" name="Nat. Plants">
        <title>Genome sequencing of Musa balbisiana reveals subgenome evolution and function divergence in polyploid bananas.</title>
        <authorList>
            <person name="Yao X."/>
        </authorList>
    </citation>
    <scope>NUCLEOTIDE SEQUENCE [LARGE SCALE GENOMIC DNA]</scope>
    <source>
        <strain evidence="4">cv. DH-PKW</strain>
        <tissue evidence="3">Leaves</tissue>
    </source>
</reference>
<accession>A0A4S8IKJ9</accession>
<protein>
    <submittedName>
        <fullName evidence="3">Uncharacterized protein</fullName>
    </submittedName>
</protein>
<name>A0A4S8IKJ9_MUSBA</name>
<dbReference type="AlphaFoldDB" id="A0A4S8IKJ9"/>
<proteinExistence type="predicted"/>
<evidence type="ECO:0000313" key="4">
    <source>
        <dbReference type="Proteomes" id="UP000317650"/>
    </source>
</evidence>